<dbReference type="InterPro" id="IPR001841">
    <property type="entry name" value="Znf_RING"/>
</dbReference>
<keyword evidence="3" id="KW-0862">Zinc</keyword>
<evidence type="ECO:0000313" key="9">
    <source>
        <dbReference type="Proteomes" id="UP000287166"/>
    </source>
</evidence>
<proteinExistence type="predicted"/>
<dbReference type="STRING" id="139825.A0A401H531"/>
<evidence type="ECO:0000256" key="4">
    <source>
        <dbReference type="PROSITE-ProRule" id="PRU00175"/>
    </source>
</evidence>
<feature type="compositionally biased region" description="Low complexity" evidence="6">
    <location>
        <begin position="242"/>
        <end position="251"/>
    </location>
</feature>
<dbReference type="Gene3D" id="3.30.40.10">
    <property type="entry name" value="Zinc/RING finger domain, C3HC4 (zinc finger)"/>
    <property type="match status" value="1"/>
</dbReference>
<keyword evidence="1" id="KW-0479">Metal-binding</keyword>
<dbReference type="SMART" id="SM00184">
    <property type="entry name" value="RING"/>
    <property type="match status" value="1"/>
</dbReference>
<evidence type="ECO:0000256" key="2">
    <source>
        <dbReference type="ARBA" id="ARBA00022771"/>
    </source>
</evidence>
<dbReference type="GO" id="GO:0032183">
    <property type="term" value="F:SUMO binding"/>
    <property type="evidence" value="ECO:0007669"/>
    <property type="project" value="TreeGrafter"/>
</dbReference>
<dbReference type="Pfam" id="PF00097">
    <property type="entry name" value="zf-C3HC4"/>
    <property type="match status" value="1"/>
</dbReference>
<dbReference type="PROSITE" id="PS50089">
    <property type="entry name" value="ZF_RING_2"/>
    <property type="match status" value="1"/>
</dbReference>
<dbReference type="OrthoDB" id="6270329at2759"/>
<accession>A0A401H531</accession>
<dbReference type="InterPro" id="IPR049627">
    <property type="entry name" value="SLX8"/>
</dbReference>
<evidence type="ECO:0000313" key="8">
    <source>
        <dbReference type="EMBL" id="GBE89522.1"/>
    </source>
</evidence>
<keyword evidence="2 4" id="KW-0863">Zinc-finger</keyword>
<dbReference type="InterPro" id="IPR013083">
    <property type="entry name" value="Znf_RING/FYVE/PHD"/>
</dbReference>
<reference evidence="8 9" key="1">
    <citation type="journal article" date="2018" name="Sci. Rep.">
        <title>Genome sequence of the cauliflower mushroom Sparassis crispa (Hanabiratake) and its association with beneficial usage.</title>
        <authorList>
            <person name="Kiyama R."/>
            <person name="Furutani Y."/>
            <person name="Kawaguchi K."/>
            <person name="Nakanishi T."/>
        </authorList>
    </citation>
    <scope>NUCLEOTIDE SEQUENCE [LARGE SCALE GENOMIC DNA]</scope>
</reference>
<evidence type="ECO:0000256" key="1">
    <source>
        <dbReference type="ARBA" id="ARBA00022723"/>
    </source>
</evidence>
<keyword evidence="9" id="KW-1185">Reference proteome</keyword>
<keyword evidence="5" id="KW-0175">Coiled coil</keyword>
<dbReference type="GO" id="GO:0006511">
    <property type="term" value="P:ubiquitin-dependent protein catabolic process"/>
    <property type="evidence" value="ECO:0007669"/>
    <property type="project" value="TreeGrafter"/>
</dbReference>
<evidence type="ECO:0000256" key="3">
    <source>
        <dbReference type="ARBA" id="ARBA00022833"/>
    </source>
</evidence>
<gene>
    <name evidence="8" type="ORF">SCP_1601840</name>
</gene>
<feature type="domain" description="RING-type" evidence="7">
    <location>
        <begin position="8"/>
        <end position="51"/>
    </location>
</feature>
<dbReference type="GO" id="GO:0008270">
    <property type="term" value="F:zinc ion binding"/>
    <property type="evidence" value="ECO:0007669"/>
    <property type="project" value="UniProtKB-KW"/>
</dbReference>
<dbReference type="PANTHER" id="PTHR47094:SF1">
    <property type="entry name" value="RING-TYPE E3 UBIQUITIN TRANSFERASE"/>
    <property type="match status" value="1"/>
</dbReference>
<evidence type="ECO:0000256" key="6">
    <source>
        <dbReference type="SAM" id="MobiDB-lite"/>
    </source>
</evidence>
<organism evidence="8 9">
    <name type="scientific">Sparassis crispa</name>
    <dbReference type="NCBI Taxonomy" id="139825"/>
    <lineage>
        <taxon>Eukaryota</taxon>
        <taxon>Fungi</taxon>
        <taxon>Dikarya</taxon>
        <taxon>Basidiomycota</taxon>
        <taxon>Agaricomycotina</taxon>
        <taxon>Agaricomycetes</taxon>
        <taxon>Polyporales</taxon>
        <taxon>Sparassidaceae</taxon>
        <taxon>Sparassis</taxon>
    </lineage>
</organism>
<dbReference type="GeneID" id="38786439"/>
<dbReference type="GO" id="GO:0033768">
    <property type="term" value="C:SUMO-targeted ubiquitin ligase complex"/>
    <property type="evidence" value="ECO:0007669"/>
    <property type="project" value="TreeGrafter"/>
</dbReference>
<dbReference type="AlphaFoldDB" id="A0A401H531"/>
<name>A0A401H531_9APHY</name>
<feature type="region of interest" description="Disordered" evidence="6">
    <location>
        <begin position="236"/>
        <end position="298"/>
    </location>
</feature>
<dbReference type="Proteomes" id="UP000287166">
    <property type="component" value="Unassembled WGS sequence"/>
</dbReference>
<dbReference type="SUPFAM" id="SSF57850">
    <property type="entry name" value="RING/U-box"/>
    <property type="match status" value="1"/>
</dbReference>
<dbReference type="InParanoid" id="A0A401H531"/>
<protein>
    <recommendedName>
        <fullName evidence="7">RING-type domain-containing protein</fullName>
    </recommendedName>
</protein>
<dbReference type="GO" id="GO:0140082">
    <property type="term" value="F:SUMO-ubiquitin ligase activity"/>
    <property type="evidence" value="ECO:0007669"/>
    <property type="project" value="TreeGrafter"/>
</dbReference>
<dbReference type="EMBL" id="BFAD01000016">
    <property type="protein sequence ID" value="GBE89522.1"/>
    <property type="molecule type" value="Genomic_DNA"/>
</dbReference>
<dbReference type="PANTHER" id="PTHR47094">
    <property type="entry name" value="ELFLESS, ISOFORM B"/>
    <property type="match status" value="1"/>
</dbReference>
<sequence>MVMANTTCGICLDELKVPVSTPCGHLHCEKCLTAYIEKSPDAITASCPTCRSAFGIAMPDMRFVPEKYHKFIIPNVRRVFLDAPLHTSSDLQVDVTRLEGRVQELVHDKTLLMDRCEAQMAASAIHASGERDARLENEKLKMEMQKLRKKYDGLKGKYFSLRETSGVSTHAMKRKSGQAALDTFLEPSQCRSGFDTREVDGRLVHRKSKRPRLLGSPFDLNHLAGPVPVFKKRLPISQPEDSSSLPSSLGSKARPRRSGLPTGDLFSPRIGGLNGGHGSIDYDYGTATIPLVEDNDDD</sequence>
<evidence type="ECO:0000256" key="5">
    <source>
        <dbReference type="SAM" id="Coils"/>
    </source>
</evidence>
<feature type="coiled-coil region" evidence="5">
    <location>
        <begin position="130"/>
        <end position="157"/>
    </location>
</feature>
<dbReference type="GO" id="GO:0061630">
    <property type="term" value="F:ubiquitin protein ligase activity"/>
    <property type="evidence" value="ECO:0007669"/>
    <property type="project" value="InterPro"/>
</dbReference>
<dbReference type="RefSeq" id="XP_027620435.1">
    <property type="nucleotide sequence ID" value="XM_027764634.1"/>
</dbReference>
<dbReference type="InterPro" id="IPR018957">
    <property type="entry name" value="Znf_C3HC4_RING-type"/>
</dbReference>
<evidence type="ECO:0000259" key="7">
    <source>
        <dbReference type="PROSITE" id="PS50089"/>
    </source>
</evidence>
<comment type="caution">
    <text evidence="8">The sequence shown here is derived from an EMBL/GenBank/DDBJ whole genome shotgun (WGS) entry which is preliminary data.</text>
</comment>